<organism evidence="1 2">
    <name type="scientific">Gossypium arboreum</name>
    <name type="common">Tree cotton</name>
    <name type="synonym">Gossypium nanking</name>
    <dbReference type="NCBI Taxonomy" id="29729"/>
    <lineage>
        <taxon>Eukaryota</taxon>
        <taxon>Viridiplantae</taxon>
        <taxon>Streptophyta</taxon>
        <taxon>Embryophyta</taxon>
        <taxon>Tracheophyta</taxon>
        <taxon>Spermatophyta</taxon>
        <taxon>Magnoliopsida</taxon>
        <taxon>eudicotyledons</taxon>
        <taxon>Gunneridae</taxon>
        <taxon>Pentapetalae</taxon>
        <taxon>rosids</taxon>
        <taxon>malvids</taxon>
        <taxon>Malvales</taxon>
        <taxon>Malvaceae</taxon>
        <taxon>Malvoideae</taxon>
        <taxon>Gossypium</taxon>
    </lineage>
</organism>
<evidence type="ECO:0000313" key="2">
    <source>
        <dbReference type="Proteomes" id="UP000032142"/>
    </source>
</evidence>
<protein>
    <submittedName>
        <fullName evidence="1">Uncharacterized protein</fullName>
    </submittedName>
</protein>
<keyword evidence="2" id="KW-1185">Reference proteome</keyword>
<gene>
    <name evidence="1" type="ORF">F383_29980</name>
</gene>
<reference evidence="2" key="1">
    <citation type="submission" date="2014-09" db="EMBL/GenBank/DDBJ databases">
        <authorList>
            <person name="Mudge J."/>
            <person name="Ramaraj T."/>
            <person name="Lindquist I.E."/>
            <person name="Bharti A.K."/>
            <person name="Sundararajan A."/>
            <person name="Cameron C.T."/>
            <person name="Woodward J.E."/>
            <person name="May G.D."/>
            <person name="Brubaker C."/>
            <person name="Broadhvest J."/>
            <person name="Wilkins T.A."/>
        </authorList>
    </citation>
    <scope>NUCLEOTIDE SEQUENCE</scope>
    <source>
        <strain evidence="2">cv. AKA8401</strain>
    </source>
</reference>
<evidence type="ECO:0000313" key="1">
    <source>
        <dbReference type="EMBL" id="KHG04657.1"/>
    </source>
</evidence>
<comment type="caution">
    <text evidence="1">The sequence shown here is derived from an EMBL/GenBank/DDBJ whole genome shotgun (WGS) entry which is preliminary data.</text>
</comment>
<dbReference type="EMBL" id="JRRC01416101">
    <property type="protein sequence ID" value="KHG04657.1"/>
    <property type="molecule type" value="Genomic_DNA"/>
</dbReference>
<proteinExistence type="predicted"/>
<dbReference type="AlphaFoldDB" id="A0A0B0MWA6"/>
<dbReference type="Proteomes" id="UP000032142">
    <property type="component" value="Unassembled WGS sequence"/>
</dbReference>
<accession>A0A0B0MWA6</accession>
<name>A0A0B0MWA6_GOSAR</name>
<sequence>MEALLNPALIKDRTIKLA</sequence>